<comment type="caution">
    <text evidence="2">The sequence shown here is derived from an EMBL/GenBank/DDBJ whole genome shotgun (WGS) entry which is preliminary data.</text>
</comment>
<feature type="compositionally biased region" description="Polar residues" evidence="1">
    <location>
        <begin position="106"/>
        <end position="117"/>
    </location>
</feature>
<evidence type="ECO:0000256" key="1">
    <source>
        <dbReference type="SAM" id="MobiDB-lite"/>
    </source>
</evidence>
<feature type="region of interest" description="Disordered" evidence="1">
    <location>
        <begin position="325"/>
        <end position="355"/>
    </location>
</feature>
<evidence type="ECO:0000313" key="2">
    <source>
        <dbReference type="EMBL" id="KAL1489425.1"/>
    </source>
</evidence>
<accession>A0ABD1E4D3</accession>
<organism evidence="2 3">
    <name type="scientific">Hypothenemus hampei</name>
    <name type="common">Coffee berry borer</name>
    <dbReference type="NCBI Taxonomy" id="57062"/>
    <lineage>
        <taxon>Eukaryota</taxon>
        <taxon>Metazoa</taxon>
        <taxon>Ecdysozoa</taxon>
        <taxon>Arthropoda</taxon>
        <taxon>Hexapoda</taxon>
        <taxon>Insecta</taxon>
        <taxon>Pterygota</taxon>
        <taxon>Neoptera</taxon>
        <taxon>Endopterygota</taxon>
        <taxon>Coleoptera</taxon>
        <taxon>Polyphaga</taxon>
        <taxon>Cucujiformia</taxon>
        <taxon>Curculionidae</taxon>
        <taxon>Scolytinae</taxon>
        <taxon>Hypothenemus</taxon>
    </lineage>
</organism>
<sequence length="608" mass="68966">MPIILLSRQSSTASLATIVEKGQRQPLKPHLCYDLRLNDTHLELILVSKSPQPIVPPKPAKDSFKSPVLPAKGHIYVADEGFESDIDSISLLSSENESFHGEKSNAVPTLNETDSANGGSGTDSETESDKTNTLTQKNVSSIKENFEKHVKNRESFDLIDCVCYTDVTHPNVLIFVINNEALVFKFDDLEELQRFYRNFTTLKAVTNQKSLNLATKYNLLQRTDQNGVTHIEIKKQNGVYKNGPLSIISIEDLENEANEKGGEAKQRTDKKLINELKFNTLRQRQKIIRCNSIENVLTVDNKESNLVKNTTQGLRKIWNSAEDLLADEPLRPERRRKKKPAPPPPNQPHEEDVYSGQFVRVNVTGHLDQLKEFTDKNRLVIKSTGNEPHPKKLGQNFLGRNNLSSLLKVHKDRQVLRYPQENLSLIRTQRPSLYEKNIHSSSSMWTNSVPRILKKNNTRCMSETRIGTTQQQPMAYRYIDTTIEPPTNNAIFLKGFPQKTSTEKSPKSHRFDTIQHKPRISFAYNVPGFISKQSQQENTIGNRVFGLTPKIKDFSSGKWGSTGDLIFLNHYERNNNLKSSIKSGEIGNGKKKNEKKVTFSAYTTVQVV</sequence>
<keyword evidence="3" id="KW-1185">Reference proteome</keyword>
<dbReference type="Proteomes" id="UP001566132">
    <property type="component" value="Unassembled WGS sequence"/>
</dbReference>
<proteinExistence type="predicted"/>
<reference evidence="2 3" key="1">
    <citation type="submission" date="2024-05" db="EMBL/GenBank/DDBJ databases">
        <title>Genetic variation in Jamaican populations of the coffee berry borer (Hypothenemus hampei).</title>
        <authorList>
            <person name="Errbii M."/>
            <person name="Myrie A."/>
        </authorList>
    </citation>
    <scope>NUCLEOTIDE SEQUENCE [LARGE SCALE GENOMIC DNA]</scope>
    <source>
        <strain evidence="2">JA-Hopewell-2020-01-JO</strain>
        <tissue evidence="2">Whole body</tissue>
    </source>
</reference>
<feature type="region of interest" description="Disordered" evidence="1">
    <location>
        <begin position="100"/>
        <end position="136"/>
    </location>
</feature>
<dbReference type="EMBL" id="JBDJPC010000012">
    <property type="protein sequence ID" value="KAL1489425.1"/>
    <property type="molecule type" value="Genomic_DNA"/>
</dbReference>
<gene>
    <name evidence="2" type="ORF">ABEB36_014321</name>
</gene>
<protein>
    <submittedName>
        <fullName evidence="2">Uncharacterized protein</fullName>
    </submittedName>
</protein>
<evidence type="ECO:0000313" key="3">
    <source>
        <dbReference type="Proteomes" id="UP001566132"/>
    </source>
</evidence>
<name>A0ABD1E4D3_HYPHA</name>
<dbReference type="AlphaFoldDB" id="A0ABD1E4D3"/>